<dbReference type="AlphaFoldDB" id="A0ABD3X7X8"/>
<feature type="non-terminal residue" evidence="1">
    <location>
        <position position="1"/>
    </location>
</feature>
<evidence type="ECO:0000313" key="1">
    <source>
        <dbReference type="EMBL" id="KAL3882354.1"/>
    </source>
</evidence>
<keyword evidence="2" id="KW-1185">Reference proteome</keyword>
<organism evidence="1 2">
    <name type="scientific">Sinanodonta woodiana</name>
    <name type="common">Chinese pond mussel</name>
    <name type="synonym">Anodonta woodiana</name>
    <dbReference type="NCBI Taxonomy" id="1069815"/>
    <lineage>
        <taxon>Eukaryota</taxon>
        <taxon>Metazoa</taxon>
        <taxon>Spiralia</taxon>
        <taxon>Lophotrochozoa</taxon>
        <taxon>Mollusca</taxon>
        <taxon>Bivalvia</taxon>
        <taxon>Autobranchia</taxon>
        <taxon>Heteroconchia</taxon>
        <taxon>Palaeoheterodonta</taxon>
        <taxon>Unionida</taxon>
        <taxon>Unionoidea</taxon>
        <taxon>Unionidae</taxon>
        <taxon>Unioninae</taxon>
        <taxon>Sinanodonta</taxon>
    </lineage>
</organism>
<dbReference type="Proteomes" id="UP001634394">
    <property type="component" value="Unassembled WGS sequence"/>
</dbReference>
<gene>
    <name evidence="1" type="ORF">ACJMK2_028707</name>
</gene>
<sequence>IADARQKIAISKLNRHHWTGQSGDCLVFRSDVISTGSSLSFQTSCAEKKRTWTQSEQTQSSWLTNNSNYTMNTEANLNSMESTRTENSDVSSDHSGRIGSEYDQHYSCTSSFRFDHVNYSKNVTEGHRQDSYSKPVSTVQYYQKHLVTGSNHSGHLFNPNAAADGFFIAKGHGEIK</sequence>
<comment type="caution">
    <text evidence="1">The sequence shown here is derived from an EMBL/GenBank/DDBJ whole genome shotgun (WGS) entry which is preliminary data.</text>
</comment>
<proteinExistence type="predicted"/>
<name>A0ABD3X7X8_SINWO</name>
<dbReference type="EMBL" id="JBJQND010000003">
    <property type="protein sequence ID" value="KAL3882354.1"/>
    <property type="molecule type" value="Genomic_DNA"/>
</dbReference>
<accession>A0ABD3X7X8</accession>
<protein>
    <submittedName>
        <fullName evidence="1">Uncharacterized protein</fullName>
    </submittedName>
</protein>
<reference evidence="1 2" key="1">
    <citation type="submission" date="2024-11" db="EMBL/GenBank/DDBJ databases">
        <title>Chromosome-level genome assembly of the freshwater bivalve Anodonta woodiana.</title>
        <authorList>
            <person name="Chen X."/>
        </authorList>
    </citation>
    <scope>NUCLEOTIDE SEQUENCE [LARGE SCALE GENOMIC DNA]</scope>
    <source>
        <strain evidence="1">MN2024</strain>
        <tissue evidence="1">Gills</tissue>
    </source>
</reference>
<evidence type="ECO:0000313" key="2">
    <source>
        <dbReference type="Proteomes" id="UP001634394"/>
    </source>
</evidence>